<dbReference type="Gene3D" id="1.10.10.10">
    <property type="entry name" value="Winged helix-like DNA-binding domain superfamily/Winged helix DNA-binding domain"/>
    <property type="match status" value="1"/>
</dbReference>
<reference evidence="5 6" key="1">
    <citation type="submission" date="2020-10" db="EMBL/GenBank/DDBJ databases">
        <title>Phylogeny of dyella-like bacteria.</title>
        <authorList>
            <person name="Fu J."/>
        </authorList>
    </citation>
    <scope>NUCLEOTIDE SEQUENCE [LARGE SCALE GENOMIC DNA]</scope>
    <source>
        <strain evidence="5 6">KACC 19113</strain>
    </source>
</reference>
<evidence type="ECO:0000256" key="2">
    <source>
        <dbReference type="ARBA" id="ARBA00023015"/>
    </source>
</evidence>
<dbReference type="RefSeq" id="WP_192156419.1">
    <property type="nucleotide sequence ID" value="NZ_JADIKK010000008.1"/>
</dbReference>
<sequence>MSNLTPTISEAESHVMEVLWRRAPQSSEDIVAAVQQASDWHEKTIRTLLGRLVAKGAVNAEKDGRRYLYSPALARKQWQSQESHSLLDRVFGGRLSPLLAHFSEHEKLGAKDIAELRKLLDAIEKKGH</sequence>
<dbReference type="InterPro" id="IPR036390">
    <property type="entry name" value="WH_DNA-bd_sf"/>
</dbReference>
<comment type="caution">
    <text evidence="5">The sequence shown here is derived from an EMBL/GenBank/DDBJ whole genome shotgun (WGS) entry which is preliminary data.</text>
</comment>
<dbReference type="SUPFAM" id="SSF46785">
    <property type="entry name" value="Winged helix' DNA-binding domain"/>
    <property type="match status" value="1"/>
</dbReference>
<evidence type="ECO:0000256" key="3">
    <source>
        <dbReference type="ARBA" id="ARBA00023125"/>
    </source>
</evidence>
<dbReference type="InterPro" id="IPR036388">
    <property type="entry name" value="WH-like_DNA-bd_sf"/>
</dbReference>
<evidence type="ECO:0000313" key="6">
    <source>
        <dbReference type="Proteomes" id="UP001620339"/>
    </source>
</evidence>
<keyword evidence="2" id="KW-0805">Transcription regulation</keyword>
<comment type="similarity">
    <text evidence="1">Belongs to the BlaI transcriptional regulatory family.</text>
</comment>
<dbReference type="Proteomes" id="UP001620339">
    <property type="component" value="Unassembled WGS sequence"/>
</dbReference>
<dbReference type="InterPro" id="IPR005650">
    <property type="entry name" value="BlaI_family"/>
</dbReference>
<dbReference type="Pfam" id="PF03965">
    <property type="entry name" value="Penicillinase_R"/>
    <property type="match status" value="1"/>
</dbReference>
<accession>A0ABW8JCH9</accession>
<evidence type="ECO:0000256" key="1">
    <source>
        <dbReference type="ARBA" id="ARBA00011046"/>
    </source>
</evidence>
<dbReference type="Gene3D" id="1.10.4040.10">
    <property type="entry name" value="Penicillinase repressor domain"/>
    <property type="match status" value="1"/>
</dbReference>
<protein>
    <submittedName>
        <fullName evidence="5">BlaI/MecI/CopY family transcriptional regulator</fullName>
    </submittedName>
</protein>
<name>A0ABW8JCH9_9GAMM</name>
<keyword evidence="4" id="KW-0804">Transcription</keyword>
<dbReference type="PIRSF" id="PIRSF019455">
    <property type="entry name" value="CopR_AtkY"/>
    <property type="match status" value="1"/>
</dbReference>
<evidence type="ECO:0000256" key="4">
    <source>
        <dbReference type="ARBA" id="ARBA00023163"/>
    </source>
</evidence>
<organism evidence="5 6">
    <name type="scientific">Rhodanobacter hydrolyticus</name>
    <dbReference type="NCBI Taxonomy" id="2250595"/>
    <lineage>
        <taxon>Bacteria</taxon>
        <taxon>Pseudomonadati</taxon>
        <taxon>Pseudomonadota</taxon>
        <taxon>Gammaproteobacteria</taxon>
        <taxon>Lysobacterales</taxon>
        <taxon>Rhodanobacteraceae</taxon>
        <taxon>Rhodanobacter</taxon>
    </lineage>
</organism>
<keyword evidence="6" id="KW-1185">Reference proteome</keyword>
<gene>
    <name evidence="5" type="ORF">ISP25_19310</name>
</gene>
<evidence type="ECO:0000313" key="5">
    <source>
        <dbReference type="EMBL" id="MFK2879225.1"/>
    </source>
</evidence>
<keyword evidence="3" id="KW-0238">DNA-binding</keyword>
<proteinExistence type="inferred from homology"/>
<dbReference type="EMBL" id="JADIKK010000008">
    <property type="protein sequence ID" value="MFK2879225.1"/>
    <property type="molecule type" value="Genomic_DNA"/>
</dbReference>